<sequence>MSLLKSWGRLVFCLLCMLYDFFRFTRYGGWRQNMRDKQERNYSSVRVYHSLEKSLSLTERNPSAGGNNAKLLKRILDRAEESNDYGFQDRVALKVLSDFSAQIEDNGEGVALHNDLQRIAHEASQEGGILEVDVPTCQLENPEGFFLGRHSIREFSDRIVEDDELKRAISMAMKAPSVCNRQAWHVYDINKPELIKAALSLQNGNRGFGHKVSRLLIISSDLKAFVSYKERYQHWIDGGIFSMSLILTLHSLGIGSCCLNWSQDATTDLKLRNSLPIKSEHSVIMMLAIGYPNEMNKVCQSPRRPIEEIYTKL</sequence>
<evidence type="ECO:0000256" key="1">
    <source>
        <dbReference type="ARBA" id="ARBA00007118"/>
    </source>
</evidence>
<dbReference type="Pfam" id="PF00881">
    <property type="entry name" value="Nitroreductase"/>
    <property type="match status" value="1"/>
</dbReference>
<dbReference type="SUPFAM" id="SSF55469">
    <property type="entry name" value="FMN-dependent nitroreductase-like"/>
    <property type="match status" value="1"/>
</dbReference>
<dbReference type="InterPro" id="IPR029479">
    <property type="entry name" value="Nitroreductase"/>
</dbReference>
<dbReference type="GO" id="GO:0016491">
    <property type="term" value="F:oxidoreductase activity"/>
    <property type="evidence" value="ECO:0007669"/>
    <property type="project" value="UniProtKB-KW"/>
</dbReference>
<comment type="caution">
    <text evidence="4">The sequence shown here is derived from an EMBL/GenBank/DDBJ whole genome shotgun (WGS) entry which is preliminary data.</text>
</comment>
<feature type="domain" description="Nitroreductase" evidence="3">
    <location>
        <begin position="148"/>
        <end position="196"/>
    </location>
</feature>
<reference evidence="4 5" key="1">
    <citation type="submission" date="2019-07" db="EMBL/GenBank/DDBJ databases">
        <title>Diversity of Bacteria from Kongsfjorden, Arctic.</title>
        <authorList>
            <person name="Yu Y."/>
        </authorList>
    </citation>
    <scope>NUCLEOTIDE SEQUENCE [LARGE SCALE GENOMIC DNA]</scope>
    <source>
        <strain evidence="4 5">SM1922</strain>
    </source>
</reference>
<protein>
    <submittedName>
        <fullName evidence="4">Nitroreductase</fullName>
    </submittedName>
</protein>
<accession>A0A558J1U3</accession>
<dbReference type="EMBL" id="VNFE01000008">
    <property type="protein sequence ID" value="TVU87609.1"/>
    <property type="molecule type" value="Genomic_DNA"/>
</dbReference>
<keyword evidence="2" id="KW-0560">Oxidoreductase</keyword>
<evidence type="ECO:0000259" key="3">
    <source>
        <dbReference type="Pfam" id="PF00881"/>
    </source>
</evidence>
<gene>
    <name evidence="4" type="ORF">FQP89_20905</name>
</gene>
<proteinExistence type="inferred from homology"/>
<dbReference type="Gene3D" id="3.40.109.10">
    <property type="entry name" value="NADH Oxidase"/>
    <property type="match status" value="1"/>
</dbReference>
<dbReference type="PANTHER" id="PTHR43673">
    <property type="entry name" value="NAD(P)H NITROREDUCTASE YDGI-RELATED"/>
    <property type="match status" value="1"/>
</dbReference>
<evidence type="ECO:0000256" key="2">
    <source>
        <dbReference type="ARBA" id="ARBA00023002"/>
    </source>
</evidence>
<evidence type="ECO:0000313" key="5">
    <source>
        <dbReference type="Proteomes" id="UP000317288"/>
    </source>
</evidence>
<dbReference type="InterPro" id="IPR000415">
    <property type="entry name" value="Nitroreductase-like"/>
</dbReference>
<dbReference type="RefSeq" id="WP_144815030.1">
    <property type="nucleotide sequence ID" value="NZ_VNFE01000008.1"/>
</dbReference>
<evidence type="ECO:0000313" key="4">
    <source>
        <dbReference type="EMBL" id="TVU87609.1"/>
    </source>
</evidence>
<name>A0A558J1U3_9GAMM</name>
<organism evidence="4 5">
    <name type="scientific">Vreelandella titanicae</name>
    <dbReference type="NCBI Taxonomy" id="664683"/>
    <lineage>
        <taxon>Bacteria</taxon>
        <taxon>Pseudomonadati</taxon>
        <taxon>Pseudomonadota</taxon>
        <taxon>Gammaproteobacteria</taxon>
        <taxon>Oceanospirillales</taxon>
        <taxon>Halomonadaceae</taxon>
        <taxon>Vreelandella</taxon>
    </lineage>
</organism>
<dbReference type="PANTHER" id="PTHR43673:SF10">
    <property type="entry name" value="NADH DEHYDROGENASE_NAD(P)H NITROREDUCTASE XCC3605-RELATED"/>
    <property type="match status" value="1"/>
</dbReference>
<dbReference type="AlphaFoldDB" id="A0A558J1U3"/>
<comment type="similarity">
    <text evidence="1">Belongs to the nitroreductase family.</text>
</comment>
<dbReference type="Proteomes" id="UP000317288">
    <property type="component" value="Unassembled WGS sequence"/>
</dbReference>